<gene>
    <name evidence="2" type="ORF">NC653_009113</name>
</gene>
<reference evidence="2" key="1">
    <citation type="journal article" date="2023" name="Mol. Ecol. Resour.">
        <title>Chromosome-level genome assembly of a triploid poplar Populus alba 'Berolinensis'.</title>
        <authorList>
            <person name="Chen S."/>
            <person name="Yu Y."/>
            <person name="Wang X."/>
            <person name="Wang S."/>
            <person name="Zhang T."/>
            <person name="Zhou Y."/>
            <person name="He R."/>
            <person name="Meng N."/>
            <person name="Wang Y."/>
            <person name="Liu W."/>
            <person name="Liu Z."/>
            <person name="Liu J."/>
            <person name="Guo Q."/>
            <person name="Huang H."/>
            <person name="Sederoff R.R."/>
            <person name="Wang G."/>
            <person name="Qu G."/>
            <person name="Chen S."/>
        </authorList>
    </citation>
    <scope>NUCLEOTIDE SEQUENCE</scope>
    <source>
        <strain evidence="2">SC-2020</strain>
    </source>
</reference>
<keyword evidence="3" id="KW-1185">Reference proteome</keyword>
<proteinExistence type="predicted"/>
<name>A0AAD6R8I5_9ROSI</name>
<feature type="region of interest" description="Disordered" evidence="1">
    <location>
        <begin position="51"/>
        <end position="70"/>
    </location>
</feature>
<organism evidence="2 3">
    <name type="scientific">Populus alba x Populus x berolinensis</name>
    <dbReference type="NCBI Taxonomy" id="444605"/>
    <lineage>
        <taxon>Eukaryota</taxon>
        <taxon>Viridiplantae</taxon>
        <taxon>Streptophyta</taxon>
        <taxon>Embryophyta</taxon>
        <taxon>Tracheophyta</taxon>
        <taxon>Spermatophyta</taxon>
        <taxon>Magnoliopsida</taxon>
        <taxon>eudicotyledons</taxon>
        <taxon>Gunneridae</taxon>
        <taxon>Pentapetalae</taxon>
        <taxon>rosids</taxon>
        <taxon>fabids</taxon>
        <taxon>Malpighiales</taxon>
        <taxon>Salicaceae</taxon>
        <taxon>Saliceae</taxon>
        <taxon>Populus</taxon>
    </lineage>
</organism>
<dbReference type="EMBL" id="JAQIZT010000003">
    <property type="protein sequence ID" value="KAJ7004136.1"/>
    <property type="molecule type" value="Genomic_DNA"/>
</dbReference>
<protein>
    <submittedName>
        <fullName evidence="2">Uncharacterized protein</fullName>
    </submittedName>
</protein>
<sequence length="112" mass="12045">MVLLGGSTSVVAVLDMCQSQLNLARVHGGQERLPTNGHPLINPSCLASWPDLSSTVQHSPPPPSLRSPPLESQSLPCFAVENHSCENGYGTLLSIMKVYLYKKNGGFGLERD</sequence>
<accession>A0AAD6R8I5</accession>
<dbReference type="AlphaFoldDB" id="A0AAD6R8I5"/>
<evidence type="ECO:0000256" key="1">
    <source>
        <dbReference type="SAM" id="MobiDB-lite"/>
    </source>
</evidence>
<evidence type="ECO:0000313" key="2">
    <source>
        <dbReference type="EMBL" id="KAJ7004136.1"/>
    </source>
</evidence>
<evidence type="ECO:0000313" key="3">
    <source>
        <dbReference type="Proteomes" id="UP001164929"/>
    </source>
</evidence>
<dbReference type="Proteomes" id="UP001164929">
    <property type="component" value="Chromosome 3"/>
</dbReference>
<comment type="caution">
    <text evidence="2">The sequence shown here is derived from an EMBL/GenBank/DDBJ whole genome shotgun (WGS) entry which is preliminary data.</text>
</comment>